<dbReference type="VEuPathDB" id="TrichDB:TVAG_295380"/>
<accession>A2DL94</accession>
<reference evidence="4" key="1">
    <citation type="submission" date="2006-10" db="EMBL/GenBank/DDBJ databases">
        <authorList>
            <person name="Amadeo P."/>
            <person name="Zhao Q."/>
            <person name="Wortman J."/>
            <person name="Fraser-Liggett C."/>
            <person name="Carlton J."/>
        </authorList>
    </citation>
    <scope>NUCLEOTIDE SEQUENCE</scope>
    <source>
        <strain evidence="4">G3</strain>
    </source>
</reference>
<dbReference type="RefSeq" id="XP_001579871.1">
    <property type="nucleotide sequence ID" value="XM_001579821.1"/>
</dbReference>
<dbReference type="RefSeq" id="XP_001579872.1">
    <property type="nucleotide sequence ID" value="XM_001579822.1"/>
</dbReference>
<dbReference type="eggNOG" id="KOG1735">
    <property type="taxonomic scope" value="Eukaryota"/>
</dbReference>
<dbReference type="Pfam" id="PF00241">
    <property type="entry name" value="Cofilin_ADF"/>
    <property type="match status" value="1"/>
</dbReference>
<keyword evidence="6" id="KW-1185">Reference proteome</keyword>
<dbReference type="SMART" id="SM00102">
    <property type="entry name" value="ADF"/>
    <property type="match status" value="1"/>
</dbReference>
<dbReference type="VEuPathDB" id="TrichDB:TVAGG3_0272920"/>
<keyword evidence="2" id="KW-0009">Actin-binding</keyword>
<dbReference type="InterPro" id="IPR029006">
    <property type="entry name" value="ADF-H/Gelsolin-like_dom_sf"/>
</dbReference>
<dbReference type="InterPro" id="IPR002108">
    <property type="entry name" value="ADF-H"/>
</dbReference>
<feature type="domain" description="ADF-H" evidence="3">
    <location>
        <begin position="2"/>
        <end position="136"/>
    </location>
</feature>
<protein>
    <submittedName>
        <fullName evidence="4">Cofilin/tropomyosin-type actin-binding protein</fullName>
    </submittedName>
</protein>
<evidence type="ECO:0000313" key="4">
    <source>
        <dbReference type="EMBL" id="EAY18885.1"/>
    </source>
</evidence>
<dbReference type="KEGG" id="tva:5464401"/>
<dbReference type="SMR" id="A2DL94"/>
<dbReference type="GO" id="GO:0015629">
    <property type="term" value="C:actin cytoskeleton"/>
    <property type="evidence" value="ECO:0000318"/>
    <property type="project" value="GO_Central"/>
</dbReference>
<dbReference type="Proteomes" id="UP000001542">
    <property type="component" value="Unassembled WGS sequence"/>
</dbReference>
<evidence type="ECO:0000256" key="2">
    <source>
        <dbReference type="ARBA" id="ARBA00023203"/>
    </source>
</evidence>
<evidence type="ECO:0000313" key="5">
    <source>
        <dbReference type="EMBL" id="EAY18886.1"/>
    </source>
</evidence>
<dbReference type="KEGG" id="tva:5464402"/>
<dbReference type="GO" id="GO:0051015">
    <property type="term" value="F:actin filament binding"/>
    <property type="evidence" value="ECO:0000318"/>
    <property type="project" value="GO_Central"/>
</dbReference>
<dbReference type="EMBL" id="DS113214">
    <property type="protein sequence ID" value="EAY18886.1"/>
    <property type="molecule type" value="Genomic_DNA"/>
</dbReference>
<dbReference type="GO" id="GO:0005737">
    <property type="term" value="C:cytoplasm"/>
    <property type="evidence" value="ECO:0000318"/>
    <property type="project" value="GO_Central"/>
</dbReference>
<dbReference type="EMBL" id="DS113214">
    <property type="protein sequence ID" value="EAY18885.1"/>
    <property type="molecule type" value="Genomic_DNA"/>
</dbReference>
<dbReference type="CDD" id="cd11286">
    <property type="entry name" value="ADF_cofilin_like"/>
    <property type="match status" value="1"/>
</dbReference>
<reference evidence="4" key="2">
    <citation type="journal article" date="2007" name="Science">
        <title>Draft genome sequence of the sexually transmitted pathogen Trichomonas vaginalis.</title>
        <authorList>
            <person name="Carlton J.M."/>
            <person name="Hirt R.P."/>
            <person name="Silva J.C."/>
            <person name="Delcher A.L."/>
            <person name="Schatz M."/>
            <person name="Zhao Q."/>
            <person name="Wortman J.R."/>
            <person name="Bidwell S.L."/>
            <person name="Alsmark U.C.M."/>
            <person name="Besteiro S."/>
            <person name="Sicheritz-Ponten T."/>
            <person name="Noel C.J."/>
            <person name="Dacks J.B."/>
            <person name="Foster P.G."/>
            <person name="Simillion C."/>
            <person name="Van de Peer Y."/>
            <person name="Miranda-Saavedra D."/>
            <person name="Barton G.J."/>
            <person name="Westrop G.D."/>
            <person name="Mueller S."/>
            <person name="Dessi D."/>
            <person name="Fiori P.L."/>
            <person name="Ren Q."/>
            <person name="Paulsen I."/>
            <person name="Zhang H."/>
            <person name="Bastida-Corcuera F.D."/>
            <person name="Simoes-Barbosa A."/>
            <person name="Brown M.T."/>
            <person name="Hayes R.D."/>
            <person name="Mukherjee M."/>
            <person name="Okumura C.Y."/>
            <person name="Schneider R."/>
            <person name="Smith A.J."/>
            <person name="Vanacova S."/>
            <person name="Villalvazo M."/>
            <person name="Haas B.J."/>
            <person name="Pertea M."/>
            <person name="Feldblyum T.V."/>
            <person name="Utterback T.R."/>
            <person name="Shu C.L."/>
            <person name="Osoegawa K."/>
            <person name="de Jong P.J."/>
            <person name="Hrdy I."/>
            <person name="Horvathova L."/>
            <person name="Zubacova Z."/>
            <person name="Dolezal P."/>
            <person name="Malik S.B."/>
            <person name="Logsdon J.M. Jr."/>
            <person name="Henze K."/>
            <person name="Gupta A."/>
            <person name="Wang C.C."/>
            <person name="Dunne R.L."/>
            <person name="Upcroft J.A."/>
            <person name="Upcroft P."/>
            <person name="White O."/>
            <person name="Salzberg S.L."/>
            <person name="Tang P."/>
            <person name="Chiu C.-H."/>
            <person name="Lee Y.-S."/>
            <person name="Embley T.M."/>
            <person name="Coombs G.H."/>
            <person name="Mottram J.C."/>
            <person name="Tachezy J."/>
            <person name="Fraser-Liggett C.M."/>
            <person name="Johnson P.J."/>
        </authorList>
    </citation>
    <scope>NUCLEOTIDE SEQUENCE [LARGE SCALE GENOMIC DNA]</scope>
    <source>
        <strain evidence="4">G3</strain>
    </source>
</reference>
<dbReference type="STRING" id="5722.A2DL94"/>
<dbReference type="InterPro" id="IPR017904">
    <property type="entry name" value="ADF/Cofilin"/>
</dbReference>
<evidence type="ECO:0000259" key="3">
    <source>
        <dbReference type="PROSITE" id="PS51263"/>
    </source>
</evidence>
<dbReference type="GO" id="GO:0030042">
    <property type="term" value="P:actin filament depolymerization"/>
    <property type="evidence" value="ECO:0000318"/>
    <property type="project" value="GO_Central"/>
</dbReference>
<proteinExistence type="inferred from homology"/>
<dbReference type="AlphaFoldDB" id="A2DL94"/>
<sequence length="140" mass="15678">MITQIKINSEVQKAYNELAHGEHKYIIFSLNNDLTEIVLKKAASPYASHDEFLDDIEAEGICYAIYKCVFPSKSYGFDITKDVFITYVSPRADRRKKMVIAGAAISTKSAFNGVSISMQGANDEQLSLKNIQEKCAYYSS</sequence>
<dbReference type="SUPFAM" id="SSF55753">
    <property type="entry name" value="Actin depolymerizing proteins"/>
    <property type="match status" value="1"/>
</dbReference>
<evidence type="ECO:0000256" key="1">
    <source>
        <dbReference type="ARBA" id="ARBA00006844"/>
    </source>
</evidence>
<name>A2DL94_TRIV3</name>
<dbReference type="PROSITE" id="PS51263">
    <property type="entry name" value="ADF_H"/>
    <property type="match status" value="1"/>
</dbReference>
<comment type="similarity">
    <text evidence="1">Belongs to the actin-binding proteins ADF family.</text>
</comment>
<dbReference type="PANTHER" id="PTHR11913">
    <property type="entry name" value="COFILIN-RELATED"/>
    <property type="match status" value="1"/>
</dbReference>
<dbReference type="VEuPathDB" id="TrichDB:TVAGG3_0272940"/>
<gene>
    <name evidence="4" type="ORF">TVAG_295380</name>
    <name evidence="5" type="ORF">TVAG_295390</name>
</gene>
<evidence type="ECO:0000313" key="6">
    <source>
        <dbReference type="Proteomes" id="UP000001542"/>
    </source>
</evidence>
<organism evidence="4 6">
    <name type="scientific">Trichomonas vaginalis (strain ATCC PRA-98 / G3)</name>
    <dbReference type="NCBI Taxonomy" id="412133"/>
    <lineage>
        <taxon>Eukaryota</taxon>
        <taxon>Metamonada</taxon>
        <taxon>Parabasalia</taxon>
        <taxon>Trichomonadida</taxon>
        <taxon>Trichomonadidae</taxon>
        <taxon>Trichomonas</taxon>
    </lineage>
</organism>
<dbReference type="OrthoDB" id="10249245at2759"/>
<dbReference type="Gene3D" id="3.40.20.10">
    <property type="entry name" value="Severin"/>
    <property type="match status" value="1"/>
</dbReference>